<evidence type="ECO:0000313" key="2">
    <source>
        <dbReference type="Proteomes" id="UP000823405"/>
    </source>
</evidence>
<reference evidence="1" key="1">
    <citation type="journal article" date="2020" name="Fungal Divers.">
        <title>Resolving the Mortierellaceae phylogeny through synthesis of multi-gene phylogenetics and phylogenomics.</title>
        <authorList>
            <person name="Vandepol N."/>
            <person name="Liber J."/>
            <person name="Desiro A."/>
            <person name="Na H."/>
            <person name="Kennedy M."/>
            <person name="Barry K."/>
            <person name="Grigoriev I.V."/>
            <person name="Miller A.N."/>
            <person name="O'Donnell K."/>
            <person name="Stajich J.E."/>
            <person name="Bonito G."/>
        </authorList>
    </citation>
    <scope>NUCLEOTIDE SEQUENCE</scope>
    <source>
        <strain evidence="1">NVP60</strain>
    </source>
</reference>
<keyword evidence="2" id="KW-1185">Reference proteome</keyword>
<comment type="caution">
    <text evidence="1">The sequence shown here is derived from an EMBL/GenBank/DDBJ whole genome shotgun (WGS) entry which is preliminary data.</text>
</comment>
<dbReference type="EMBL" id="JAAAIN010002800">
    <property type="protein sequence ID" value="KAG0289992.1"/>
    <property type="molecule type" value="Genomic_DNA"/>
</dbReference>
<sequence>MSVMSNRFTSYCESSANEDVLERVALATRIENFDQHECLSILQGYSAMLEDEGLEALWSRVVQDRAALLTKFGPRMSLLLDAALKTKVLRILDYLCHIISNPPYKMSEPSETDSLMVWSHVLSLITDDIALLSGEKMLGTSKSNRRRFVGVFYNIVPLEDVSAAGRVAADFVHFPTTEGALQDFMGKNDTSLAQMFCFFEMLSNKGKMAKRAKESYDLQLAKKGMEQAEGSAQPVTSPPR</sequence>
<dbReference type="OrthoDB" id="2444920at2759"/>
<dbReference type="AlphaFoldDB" id="A0A9P6QTF1"/>
<gene>
    <name evidence="1" type="ORF">BGZ97_006332</name>
</gene>
<organism evidence="1 2">
    <name type="scientific">Linnemannia gamsii</name>
    <dbReference type="NCBI Taxonomy" id="64522"/>
    <lineage>
        <taxon>Eukaryota</taxon>
        <taxon>Fungi</taxon>
        <taxon>Fungi incertae sedis</taxon>
        <taxon>Mucoromycota</taxon>
        <taxon>Mortierellomycotina</taxon>
        <taxon>Mortierellomycetes</taxon>
        <taxon>Mortierellales</taxon>
        <taxon>Mortierellaceae</taxon>
        <taxon>Linnemannia</taxon>
    </lineage>
</organism>
<protein>
    <submittedName>
        <fullName evidence="1">Uncharacterized protein</fullName>
    </submittedName>
</protein>
<name>A0A9P6QTF1_9FUNG</name>
<accession>A0A9P6QTF1</accession>
<proteinExistence type="predicted"/>
<evidence type="ECO:0000313" key="1">
    <source>
        <dbReference type="EMBL" id="KAG0289992.1"/>
    </source>
</evidence>
<feature type="non-terminal residue" evidence="1">
    <location>
        <position position="1"/>
    </location>
</feature>
<dbReference type="Proteomes" id="UP000823405">
    <property type="component" value="Unassembled WGS sequence"/>
</dbReference>